<dbReference type="RefSeq" id="WP_346580405.1">
    <property type="nucleotide sequence ID" value="NZ_JBDJLH010000006.1"/>
</dbReference>
<reference evidence="4 5" key="1">
    <citation type="submission" date="2024-04" db="EMBL/GenBank/DDBJ databases">
        <title>WGS of bacteria from Torrens River.</title>
        <authorList>
            <person name="Wyrsch E.R."/>
            <person name="Drigo B."/>
        </authorList>
    </citation>
    <scope>NUCLEOTIDE SEQUENCE [LARGE SCALE GENOMIC DNA]</scope>
    <source>
        <strain evidence="4 5">TWI391</strain>
    </source>
</reference>
<dbReference type="InterPro" id="IPR029063">
    <property type="entry name" value="SAM-dependent_MTases_sf"/>
</dbReference>
<dbReference type="EMBL" id="JBDJNQ010000001">
    <property type="protein sequence ID" value="MEN5375874.1"/>
    <property type="molecule type" value="Genomic_DNA"/>
</dbReference>
<keyword evidence="1 4" id="KW-0489">Methyltransferase</keyword>
<dbReference type="PANTHER" id="PTHR30481">
    <property type="entry name" value="DNA ADENINE METHYLASE"/>
    <property type="match status" value="1"/>
</dbReference>
<gene>
    <name evidence="4" type="ORF">ABE541_01225</name>
</gene>
<evidence type="ECO:0000256" key="2">
    <source>
        <dbReference type="ARBA" id="ARBA00022679"/>
    </source>
</evidence>
<dbReference type="PRINTS" id="PR00505">
    <property type="entry name" value="D12N6MTFRASE"/>
</dbReference>
<evidence type="ECO:0000313" key="4">
    <source>
        <dbReference type="EMBL" id="MEN5375874.1"/>
    </source>
</evidence>
<sequence length="279" mass="31848">MSKLRLRTPISYYGGKQKLAARIVSLIPRHNLYCEPFVGGAAIFFAKKPSAVEVINDTNGELINFYKVTKEDFISLEKEIRVSLHSRDLHRKASVVYNNPDMFSEVKRAWAVWILSTQGFSGMLDSNWGYDITGNTTSKKINTKKDGFTKILAIRLQRCQLECADALYVIESRDTPESFFYCDPPYFNSDCGHYDGYSEEDYEKLLELLSRIQGKFLLSSYPSPLLERYTTKNAWQKWSGNSKVSVNAKGGDPKIKTEVLVANYPIGEQLKIIEDNFWG</sequence>
<keyword evidence="2" id="KW-0808">Transferase</keyword>
<evidence type="ECO:0000313" key="5">
    <source>
        <dbReference type="Proteomes" id="UP001409291"/>
    </source>
</evidence>
<dbReference type="InterPro" id="IPR012327">
    <property type="entry name" value="MeTrfase_D12"/>
</dbReference>
<keyword evidence="3" id="KW-0949">S-adenosyl-L-methionine</keyword>
<dbReference type="Pfam" id="PF02086">
    <property type="entry name" value="MethyltransfD12"/>
    <property type="match status" value="1"/>
</dbReference>
<evidence type="ECO:0000256" key="1">
    <source>
        <dbReference type="ARBA" id="ARBA00022603"/>
    </source>
</evidence>
<keyword evidence="5" id="KW-1185">Reference proteome</keyword>
<dbReference type="SUPFAM" id="SSF53335">
    <property type="entry name" value="S-adenosyl-L-methionine-dependent methyltransferases"/>
    <property type="match status" value="1"/>
</dbReference>
<evidence type="ECO:0000256" key="3">
    <source>
        <dbReference type="ARBA" id="ARBA00022691"/>
    </source>
</evidence>
<organism evidence="4 5">
    <name type="scientific">Sphingobacterium kitahiroshimense</name>
    <dbReference type="NCBI Taxonomy" id="470446"/>
    <lineage>
        <taxon>Bacteria</taxon>
        <taxon>Pseudomonadati</taxon>
        <taxon>Bacteroidota</taxon>
        <taxon>Sphingobacteriia</taxon>
        <taxon>Sphingobacteriales</taxon>
        <taxon>Sphingobacteriaceae</taxon>
        <taxon>Sphingobacterium</taxon>
    </lineage>
</organism>
<accession>A0ABV0BN00</accession>
<dbReference type="PANTHER" id="PTHR30481:SF4">
    <property type="entry name" value="SITE-SPECIFIC DNA-METHYLTRANSFERASE (ADENINE-SPECIFIC)"/>
    <property type="match status" value="1"/>
</dbReference>
<dbReference type="GO" id="GO:0008168">
    <property type="term" value="F:methyltransferase activity"/>
    <property type="evidence" value="ECO:0007669"/>
    <property type="project" value="UniProtKB-KW"/>
</dbReference>
<dbReference type="GO" id="GO:0032259">
    <property type="term" value="P:methylation"/>
    <property type="evidence" value="ECO:0007669"/>
    <property type="project" value="UniProtKB-KW"/>
</dbReference>
<dbReference type="Proteomes" id="UP001409291">
    <property type="component" value="Unassembled WGS sequence"/>
</dbReference>
<comment type="caution">
    <text evidence="4">The sequence shown here is derived from an EMBL/GenBank/DDBJ whole genome shotgun (WGS) entry which is preliminary data.</text>
</comment>
<dbReference type="InterPro" id="IPR012263">
    <property type="entry name" value="M_m6A_EcoRV"/>
</dbReference>
<protein>
    <submittedName>
        <fullName evidence="4">DNA adenine methylase</fullName>
    </submittedName>
</protein>
<dbReference type="Gene3D" id="3.40.50.150">
    <property type="entry name" value="Vaccinia Virus protein VP39"/>
    <property type="match status" value="2"/>
</dbReference>
<dbReference type="PIRSF" id="PIRSF000398">
    <property type="entry name" value="M_m6A_EcoRV"/>
    <property type="match status" value="1"/>
</dbReference>
<name>A0ABV0BN00_9SPHI</name>
<proteinExistence type="predicted"/>